<dbReference type="GO" id="GO:0008758">
    <property type="term" value="F:UDP-2,3-diacylglucosamine hydrolase activity"/>
    <property type="evidence" value="ECO:0007669"/>
    <property type="project" value="UniProtKB-UniRule"/>
</dbReference>
<evidence type="ECO:0000313" key="13">
    <source>
        <dbReference type="Proteomes" id="UP000011658"/>
    </source>
</evidence>
<dbReference type="RefSeq" id="WP_015389362.1">
    <property type="nucleotide sequence ID" value="NC_020284.1"/>
</dbReference>
<feature type="binding site" evidence="10">
    <location>
        <position position="182"/>
    </location>
    <ligand>
        <name>substrate</name>
    </ligand>
</feature>
<dbReference type="OrthoDB" id="9783283at2"/>
<evidence type="ECO:0000256" key="3">
    <source>
        <dbReference type="ARBA" id="ARBA00022519"/>
    </source>
</evidence>
<dbReference type="eggNOG" id="COG2908">
    <property type="taxonomic scope" value="Bacteria"/>
</dbReference>
<feature type="binding site" evidence="10">
    <location>
        <position position="211"/>
    </location>
    <ligand>
        <name>Mn(2+)</name>
        <dbReference type="ChEBI" id="CHEBI:29035"/>
        <label>2</label>
    </ligand>
</feature>
<feature type="binding site" evidence="10">
    <location>
        <position position="21"/>
    </location>
    <ligand>
        <name>Mn(2+)</name>
        <dbReference type="ChEBI" id="CHEBI:29035"/>
        <label>1</label>
    </ligand>
</feature>
<evidence type="ECO:0000259" key="11">
    <source>
        <dbReference type="Pfam" id="PF00149"/>
    </source>
</evidence>
<evidence type="ECO:0000256" key="1">
    <source>
        <dbReference type="ARBA" id="ARBA00022475"/>
    </source>
</evidence>
<feature type="binding site" evidence="10">
    <location>
        <position position="52"/>
    </location>
    <ligand>
        <name>Mn(2+)</name>
        <dbReference type="ChEBI" id="CHEBI:29035"/>
        <label>1</label>
    </ligand>
</feature>
<feature type="binding site" evidence="10">
    <location>
        <position position="175"/>
    </location>
    <ligand>
        <name>substrate</name>
    </ligand>
</feature>
<dbReference type="Pfam" id="PF00149">
    <property type="entry name" value="Metallophos"/>
    <property type="match status" value="1"/>
</dbReference>
<dbReference type="EMBL" id="CP003806">
    <property type="protein sequence ID" value="AGF48877.1"/>
    <property type="molecule type" value="Genomic_DNA"/>
</dbReference>
<feature type="binding site" evidence="10">
    <location>
        <position position="179"/>
    </location>
    <ligand>
        <name>substrate</name>
    </ligand>
</feature>
<dbReference type="Gene3D" id="3.60.21.10">
    <property type="match status" value="1"/>
</dbReference>
<dbReference type="EC" id="3.6.1.54" evidence="10"/>
<dbReference type="GO" id="GO:0005737">
    <property type="term" value="C:cytoplasm"/>
    <property type="evidence" value="ECO:0007669"/>
    <property type="project" value="InterPro"/>
</dbReference>
<dbReference type="PATRIC" id="fig|1208921.3.peg.154"/>
<keyword evidence="6 10" id="KW-0378">Hydrolase</keyword>
<dbReference type="KEGG" id="kga:ST1E_0431"/>
<feature type="binding site" evidence="10">
    <location>
        <position position="211"/>
    </location>
    <ligand>
        <name>substrate</name>
    </ligand>
</feature>
<feature type="binding site" evidence="10">
    <location>
        <position position="129"/>
    </location>
    <ligand>
        <name>Mn(2+)</name>
        <dbReference type="ChEBI" id="CHEBI:29035"/>
        <label>2</label>
    </ligand>
</feature>
<comment type="cofactor">
    <cofactor evidence="10">
        <name>Mn(2+)</name>
        <dbReference type="ChEBI" id="CHEBI:29035"/>
    </cofactor>
    <text evidence="10">Binds 2 Mn(2+) ions per subunit in a binuclear metal center.</text>
</comment>
<comment type="similarity">
    <text evidence="10">Belongs to the LpxH family.</text>
</comment>
<dbReference type="InterPro" id="IPR004843">
    <property type="entry name" value="Calcineurin-like_PHP"/>
</dbReference>
<feature type="domain" description="Calcineurin-like phosphoesterase" evidence="11">
    <location>
        <begin position="15"/>
        <end position="214"/>
    </location>
</feature>
<evidence type="ECO:0000256" key="9">
    <source>
        <dbReference type="ARBA" id="ARBA00023211"/>
    </source>
</evidence>
<dbReference type="HAMAP" id="MF_00575">
    <property type="entry name" value="LpxH"/>
    <property type="match status" value="1"/>
</dbReference>
<dbReference type="InterPro" id="IPR043461">
    <property type="entry name" value="LpxH-like"/>
</dbReference>
<keyword evidence="5 10" id="KW-0479">Metal-binding</keyword>
<feature type="binding site" evidence="10">
    <location>
        <position position="93"/>
    </location>
    <ligand>
        <name>Mn(2+)</name>
        <dbReference type="ChEBI" id="CHEBI:29035"/>
        <label>2</label>
    </ligand>
</feature>
<keyword evidence="4 10" id="KW-0441">Lipid A biosynthesis</keyword>
<dbReference type="STRING" id="1208921.ST1E_0431"/>
<dbReference type="HOGENOM" id="CLU_074586_0_0_4"/>
<evidence type="ECO:0000256" key="2">
    <source>
        <dbReference type="ARBA" id="ARBA00022516"/>
    </source>
</evidence>
<feature type="binding site" evidence="10">
    <location>
        <position position="52"/>
    </location>
    <ligand>
        <name>Mn(2+)</name>
        <dbReference type="ChEBI" id="CHEBI:29035"/>
        <label>2</label>
    </ligand>
</feature>
<keyword evidence="13" id="KW-1185">Reference proteome</keyword>
<keyword evidence="2 10" id="KW-0444">Lipid biosynthesis</keyword>
<dbReference type="UniPathway" id="UPA00359">
    <property type="reaction ID" value="UER00480"/>
</dbReference>
<keyword evidence="7 10" id="KW-0443">Lipid metabolism</keyword>
<feature type="binding site" evidence="10">
    <location>
        <position position="19"/>
    </location>
    <ligand>
        <name>Mn(2+)</name>
        <dbReference type="ChEBI" id="CHEBI:29035"/>
        <label>1</label>
    </ligand>
</feature>
<evidence type="ECO:0000313" key="12">
    <source>
        <dbReference type="EMBL" id="AGF48877.1"/>
    </source>
</evidence>
<gene>
    <name evidence="10" type="primary">lpxH</name>
    <name evidence="12" type="ORF">ST1E_0431</name>
</gene>
<dbReference type="NCBIfam" id="NF003743">
    <property type="entry name" value="PRK05340.1"/>
    <property type="match status" value="1"/>
</dbReference>
<dbReference type="InterPro" id="IPR010138">
    <property type="entry name" value="UDP-diacylglucosamine_Hdrlase"/>
</dbReference>
<keyword evidence="8 10" id="KW-0472">Membrane</keyword>
<keyword evidence="9 10" id="KW-0464">Manganese</keyword>
<name>M1LTL2_9PROT</name>
<feature type="binding site" evidence="10">
    <location>
        <begin position="93"/>
        <end position="94"/>
    </location>
    <ligand>
        <name>substrate</name>
    </ligand>
</feature>
<dbReference type="PANTHER" id="PTHR34990:SF1">
    <property type="entry name" value="UDP-2,3-DIACYLGLUCOSAMINE HYDROLASE"/>
    <property type="match status" value="1"/>
</dbReference>
<dbReference type="Proteomes" id="UP000011658">
    <property type="component" value="Chromosome"/>
</dbReference>
<dbReference type="GO" id="GO:0009245">
    <property type="term" value="P:lipid A biosynthetic process"/>
    <property type="evidence" value="ECO:0007669"/>
    <property type="project" value="UniProtKB-UniRule"/>
</dbReference>
<sequence>MSKSLNKINFFGETWLASDFHLSEHTPKTSKIFIKFLEKASASSSNLILLGDIFDAWIGDDFIKSNDSLWLFTIIKSIKIASKYISIYILPGNRDFLLGENFSNISSASLILDSQIILENNYQEIMISHGDELCTDDIEYQKFRTTVRNKDWKKKFLQKSLPERNIIAKNLREYSKFSNINKSKEVMDINELEIEKKFKDINGLSKMIHGHTHIKKKHTYHVNNKICERWVLPDWDYDFSKKTRGGWIIVKNNTINYCDF</sequence>
<evidence type="ECO:0000256" key="4">
    <source>
        <dbReference type="ARBA" id="ARBA00022556"/>
    </source>
</evidence>
<reference evidence="12 13" key="1">
    <citation type="journal article" date="2013" name="Genome Biol. Evol.">
        <title>Genome evolution and phylogenomic analysis of candidatus kinetoplastibacterium, the betaproteobacterial endosymbionts of strigomonas and angomonas.</title>
        <authorList>
            <person name="Alves J.M."/>
            <person name="Serrano M.G."/>
            <person name="Maia da Silva F."/>
            <person name="Voegtly L.J."/>
            <person name="Matveyev A.V."/>
            <person name="Teixeira M.M."/>
            <person name="Camargo E.P."/>
            <person name="Buck G.A."/>
        </authorList>
    </citation>
    <scope>NUCLEOTIDE SEQUENCE [LARGE SCALE GENOMIC DNA]</scope>
    <source>
        <strain evidence="12 13">TCC219</strain>
    </source>
</reference>
<accession>M1LTL2</accession>
<keyword evidence="1 10" id="KW-1003">Cell membrane</keyword>
<feature type="binding site" evidence="10">
    <location>
        <position position="137"/>
    </location>
    <ligand>
        <name>substrate</name>
    </ligand>
</feature>
<dbReference type="CDD" id="cd07398">
    <property type="entry name" value="MPP_YbbF-LpxH"/>
    <property type="match status" value="1"/>
</dbReference>
<dbReference type="PANTHER" id="PTHR34990">
    <property type="entry name" value="UDP-2,3-DIACYLGLUCOSAMINE HYDROLASE-RELATED"/>
    <property type="match status" value="1"/>
</dbReference>
<comment type="subcellular location">
    <subcellularLocation>
        <location evidence="10">Cell inner membrane</location>
        <topology evidence="10">Peripheral membrane protein</topology>
        <orientation evidence="10">Cytoplasmic side</orientation>
    </subcellularLocation>
</comment>
<dbReference type="GO" id="GO:0019897">
    <property type="term" value="C:extrinsic component of plasma membrane"/>
    <property type="evidence" value="ECO:0007669"/>
    <property type="project" value="UniProtKB-UniRule"/>
</dbReference>
<comment type="pathway">
    <text evidence="10">Glycolipid biosynthesis; lipid IV(A) biosynthesis; lipid IV(A) from (3R)-3-hydroxytetradecanoyl-[acyl-carrier-protein] and UDP-N-acetyl-alpha-D-glucosamine: step 4/6.</text>
</comment>
<organism evidence="12 13">
    <name type="scientific">Candidatus Kinetoplastidibacterium galati TCC219</name>
    <dbReference type="NCBI Taxonomy" id="1208921"/>
    <lineage>
        <taxon>Bacteria</taxon>
        <taxon>Pseudomonadati</taxon>
        <taxon>Pseudomonadota</taxon>
        <taxon>Betaproteobacteria</taxon>
        <taxon>Candidatus Kinetoplastidibacterium</taxon>
    </lineage>
</organism>
<proteinExistence type="inferred from homology"/>
<dbReference type="SUPFAM" id="SSF56300">
    <property type="entry name" value="Metallo-dependent phosphatases"/>
    <property type="match status" value="1"/>
</dbReference>
<dbReference type="AlphaFoldDB" id="M1LTL2"/>
<evidence type="ECO:0000256" key="5">
    <source>
        <dbReference type="ARBA" id="ARBA00022723"/>
    </source>
</evidence>
<evidence type="ECO:0000256" key="7">
    <source>
        <dbReference type="ARBA" id="ARBA00023098"/>
    </source>
</evidence>
<comment type="function">
    <text evidence="10">Hydrolyzes the pyrophosphate bond of UDP-2,3-diacylglucosamine to yield 2,3-diacylglucosamine 1-phosphate (lipid X) and UMP by catalyzing the attack of water at the alpha-P atom. Involved in the biosynthesis of lipid A, a phosphorylated glycolipid that anchors the lipopolysaccharide to the outer membrane of the cell.</text>
</comment>
<keyword evidence="3 10" id="KW-0997">Cell inner membrane</keyword>
<comment type="catalytic activity">
    <reaction evidence="10">
        <text>UDP-2-N,3-O-bis[(3R)-3-hydroxytetradecanoyl]-alpha-D-glucosamine + H2O = 2-N,3-O-bis[(3R)-3-hydroxytetradecanoyl]-alpha-D-glucosaminyl 1-phosphate + UMP + 2 H(+)</text>
        <dbReference type="Rhea" id="RHEA:25213"/>
        <dbReference type="ChEBI" id="CHEBI:15377"/>
        <dbReference type="ChEBI" id="CHEBI:15378"/>
        <dbReference type="ChEBI" id="CHEBI:57865"/>
        <dbReference type="ChEBI" id="CHEBI:57957"/>
        <dbReference type="ChEBI" id="CHEBI:78847"/>
        <dbReference type="EC" id="3.6.1.54"/>
    </reaction>
</comment>
<protein>
    <recommendedName>
        <fullName evidence="10">UDP-2,3-diacylglucosamine hydrolase</fullName>
        <ecNumber evidence="10">3.6.1.54</ecNumber>
    </recommendedName>
    <alternativeName>
        <fullName evidence="10">UDP-2,3-diacylglucosamine diphosphatase</fullName>
    </alternativeName>
</protein>
<dbReference type="GO" id="GO:0030145">
    <property type="term" value="F:manganese ion binding"/>
    <property type="evidence" value="ECO:0007669"/>
    <property type="project" value="UniProtKB-UniRule"/>
</dbReference>
<dbReference type="InterPro" id="IPR029052">
    <property type="entry name" value="Metallo-depent_PP-like"/>
</dbReference>
<evidence type="ECO:0000256" key="6">
    <source>
        <dbReference type="ARBA" id="ARBA00022801"/>
    </source>
</evidence>
<evidence type="ECO:0000256" key="10">
    <source>
        <dbReference type="HAMAP-Rule" id="MF_00575"/>
    </source>
</evidence>
<feature type="binding site" evidence="10">
    <location>
        <position position="213"/>
    </location>
    <ligand>
        <name>Mn(2+)</name>
        <dbReference type="ChEBI" id="CHEBI:29035"/>
        <label>1</label>
    </ligand>
</feature>
<evidence type="ECO:0000256" key="8">
    <source>
        <dbReference type="ARBA" id="ARBA00023136"/>
    </source>
</evidence>